<keyword evidence="1" id="KW-0472">Membrane</keyword>
<dbReference type="EMBL" id="KQ976639">
    <property type="protein sequence ID" value="KYM78816.1"/>
    <property type="molecule type" value="Genomic_DNA"/>
</dbReference>
<evidence type="ECO:0000313" key="2">
    <source>
        <dbReference type="EMBL" id="KYM78816.1"/>
    </source>
</evidence>
<feature type="transmembrane region" description="Helical" evidence="1">
    <location>
        <begin position="113"/>
        <end position="131"/>
    </location>
</feature>
<gene>
    <name evidence="2" type="ORF">ALC53_10736</name>
</gene>
<evidence type="ECO:0000313" key="3">
    <source>
        <dbReference type="Proteomes" id="UP000078540"/>
    </source>
</evidence>
<proteinExistence type="predicted"/>
<dbReference type="Proteomes" id="UP000078540">
    <property type="component" value="Unassembled WGS sequence"/>
</dbReference>
<keyword evidence="3" id="KW-1185">Reference proteome</keyword>
<accession>A0A151HZU1</accession>
<keyword evidence="1" id="KW-1133">Transmembrane helix</keyword>
<evidence type="ECO:0000256" key="1">
    <source>
        <dbReference type="SAM" id="Phobius"/>
    </source>
</evidence>
<keyword evidence="1" id="KW-0812">Transmembrane</keyword>
<protein>
    <recommendedName>
        <fullName evidence="4">Transmembrane protein</fullName>
    </recommendedName>
</protein>
<sequence>MRTLTSARVHLARVQCSIRFGRILFTIGRTAAAFSDNPMVKPSALHLPFGPVLPGYVPRIICLFRSPHTSSPPESFPACVSPALRHREYRRGCRCNPVRISGEIGKKSKRNSAFALCFPFLLACALAYLRFQDNGINS</sequence>
<dbReference type="AlphaFoldDB" id="A0A151HZU1"/>
<name>A0A151HZU1_9HYME</name>
<reference evidence="2 3" key="1">
    <citation type="submission" date="2015-09" db="EMBL/GenBank/DDBJ databases">
        <title>Atta colombica WGS genome.</title>
        <authorList>
            <person name="Nygaard S."/>
            <person name="Hu H."/>
            <person name="Boomsma J."/>
            <person name="Zhang G."/>
        </authorList>
    </citation>
    <scope>NUCLEOTIDE SEQUENCE [LARGE SCALE GENOMIC DNA]</scope>
    <source>
        <strain evidence="2">Treedump-2</strain>
        <tissue evidence="2">Whole body</tissue>
    </source>
</reference>
<evidence type="ECO:0008006" key="4">
    <source>
        <dbReference type="Google" id="ProtNLM"/>
    </source>
</evidence>
<organism evidence="2 3">
    <name type="scientific">Atta colombica</name>
    <dbReference type="NCBI Taxonomy" id="520822"/>
    <lineage>
        <taxon>Eukaryota</taxon>
        <taxon>Metazoa</taxon>
        <taxon>Ecdysozoa</taxon>
        <taxon>Arthropoda</taxon>
        <taxon>Hexapoda</taxon>
        <taxon>Insecta</taxon>
        <taxon>Pterygota</taxon>
        <taxon>Neoptera</taxon>
        <taxon>Endopterygota</taxon>
        <taxon>Hymenoptera</taxon>
        <taxon>Apocrita</taxon>
        <taxon>Aculeata</taxon>
        <taxon>Formicoidea</taxon>
        <taxon>Formicidae</taxon>
        <taxon>Myrmicinae</taxon>
        <taxon>Atta</taxon>
    </lineage>
</organism>